<dbReference type="VEuPathDB" id="CryptoDB:Cvel_1940"/>
<dbReference type="AlphaFoldDB" id="A0A0G4I7H6"/>
<dbReference type="PANTHER" id="PTHR11439:SF463">
    <property type="entry name" value="REVERSE TRANSCRIPTASE TY1_COPIA-TYPE DOMAIN-CONTAINING PROTEIN"/>
    <property type="match status" value="1"/>
</dbReference>
<sequence>MIVWEVPETSKRFLGSVQAVDESTELIEVHAWGSVRKAALQSRIFAPMWRRPQGSRVRYQQQQPSAHVPNICVVSLDEIKERQVQISPAGKLSPASAVEHASAFSVARTPTPESLWSLPALADLACLFAVSEEWTDLPTSTASPAKLNPCSLLDGAFSTARTHIPVRVRDLISEEKELRQSAREKELKKFEDYEVKESVPVEAVPPSACRTAIPLLWRDTLKRVSVEERIFKSRLCANGSPRFDRRQDVPVSNTTAAQWALRLAFCIAFPFSDFDPLTGFIVGDIENVYLTASRPASEDDSPTYVHPPPDHPQFLTHLWRLQKAIYGLKDSGFIFEGHRDRISVSPSTLVAEIACKGPFTIKETHPTDEGKVRWAGVDFELKKDEIRISQSEYLQSLGASVPEGPVPSIPLPLNSRDRHDTSPPLSPPAAKQFRSLLGGLAWVARDTRPDLAEACNELSRSVACPTERSHSFLHSAVRYAAATRDRSLSIRKDDIPPRSEKPLHLKGWGDAALGTAGCAHPHTGWLLSIGNSLLHWRSFRQPCVARSSARAELYASHNLVDFLESLLLCLRTVWQKGVTGTVYTDAKDVLDLVGADRPRPSERAVMKVIESLQEKLLERTLDSLVVQTLSLRDVMDESKIRLSYVATSENWADPLTKSMSPQLLSPFFHRYVEPEEREKQKIKRKLCCVPR</sequence>
<reference evidence="2" key="1">
    <citation type="submission" date="2014-11" db="EMBL/GenBank/DDBJ databases">
        <authorList>
            <person name="Otto D Thomas"/>
            <person name="Naeem Raeece"/>
        </authorList>
    </citation>
    <scope>NUCLEOTIDE SEQUENCE</scope>
</reference>
<dbReference type="PhylomeDB" id="A0A0G4I7H6"/>
<organism evidence="2">
    <name type="scientific">Chromera velia CCMP2878</name>
    <dbReference type="NCBI Taxonomy" id="1169474"/>
    <lineage>
        <taxon>Eukaryota</taxon>
        <taxon>Sar</taxon>
        <taxon>Alveolata</taxon>
        <taxon>Colpodellida</taxon>
        <taxon>Chromeraceae</taxon>
        <taxon>Chromera</taxon>
    </lineage>
</organism>
<protein>
    <recommendedName>
        <fullName evidence="3">Reverse transcriptase Ty1/copia-type domain-containing protein</fullName>
    </recommendedName>
</protein>
<dbReference type="PANTHER" id="PTHR11439">
    <property type="entry name" value="GAG-POL-RELATED RETROTRANSPOSON"/>
    <property type="match status" value="1"/>
</dbReference>
<proteinExistence type="predicted"/>
<evidence type="ECO:0000256" key="1">
    <source>
        <dbReference type="SAM" id="MobiDB-lite"/>
    </source>
</evidence>
<name>A0A0G4I7H6_9ALVE</name>
<dbReference type="EMBL" id="CDMZ01005470">
    <property type="protein sequence ID" value="CEM53014.1"/>
    <property type="molecule type" value="Genomic_DNA"/>
</dbReference>
<accession>A0A0G4I7H6</accession>
<gene>
    <name evidence="2" type="ORF">Cvel_1940</name>
</gene>
<evidence type="ECO:0008006" key="3">
    <source>
        <dbReference type="Google" id="ProtNLM"/>
    </source>
</evidence>
<feature type="region of interest" description="Disordered" evidence="1">
    <location>
        <begin position="405"/>
        <end position="427"/>
    </location>
</feature>
<evidence type="ECO:0000313" key="2">
    <source>
        <dbReference type="EMBL" id="CEM53014.1"/>
    </source>
</evidence>